<dbReference type="RefSeq" id="WP_395126783.1">
    <property type="nucleotide sequence ID" value="NZ_JBIMSN010000099.1"/>
</dbReference>
<evidence type="ECO:0000313" key="1">
    <source>
        <dbReference type="EMBL" id="MFH5231134.1"/>
    </source>
</evidence>
<keyword evidence="4" id="KW-1185">Reference proteome</keyword>
<dbReference type="InterPro" id="IPR031876">
    <property type="entry name" value="DUF4760"/>
</dbReference>
<accession>A0ABW7K7S0</accession>
<organism evidence="1 4">
    <name type="scientific">Antrihabitans spumae</name>
    <dbReference type="NCBI Taxonomy" id="3373370"/>
    <lineage>
        <taxon>Bacteria</taxon>
        <taxon>Bacillati</taxon>
        <taxon>Actinomycetota</taxon>
        <taxon>Actinomycetes</taxon>
        <taxon>Mycobacteriales</taxon>
        <taxon>Nocardiaceae</taxon>
        <taxon>Antrihabitans</taxon>
    </lineage>
</organism>
<dbReference type="Pfam" id="PF15956">
    <property type="entry name" value="DUF4760"/>
    <property type="match status" value="1"/>
</dbReference>
<evidence type="ECO:0008006" key="5">
    <source>
        <dbReference type="Google" id="ProtNLM"/>
    </source>
</evidence>
<proteinExistence type="predicted"/>
<dbReference type="EMBL" id="JBIMSN010000099">
    <property type="protein sequence ID" value="MFH5231134.1"/>
    <property type="molecule type" value="Genomic_DNA"/>
</dbReference>
<dbReference type="Proteomes" id="UP001609176">
    <property type="component" value="Unassembled WGS sequence"/>
</dbReference>
<name>A0ABW7K7S0_9NOCA</name>
<gene>
    <name evidence="2" type="ORF">ACHIPV_30400</name>
    <name evidence="1" type="ORF">ACHIRB_21580</name>
</gene>
<reference evidence="3 4" key="1">
    <citation type="submission" date="2024-10" db="EMBL/GenBank/DDBJ databases">
        <authorList>
            <person name="Riesco R."/>
        </authorList>
    </citation>
    <scope>NUCLEOTIDE SEQUENCE [LARGE SCALE GENOMIC DNA]</scope>
    <source>
        <strain evidence="2 3">NCIMB 15448</strain>
        <strain evidence="1 4">NCIMB 15450</strain>
    </source>
</reference>
<evidence type="ECO:0000313" key="2">
    <source>
        <dbReference type="EMBL" id="MFH5246123.1"/>
    </source>
</evidence>
<protein>
    <recommendedName>
        <fullName evidence="5">Transposase</fullName>
    </recommendedName>
</protein>
<sequence length="108" mass="12160">MPALLLRWKDEGEVGVLVQEQLNALETLACGARLQVYDVNIIFHMQRNIIKQLWVRTATLREAHHDGRHEDKRAAQPTAYEHADWLVAQFAEKSGEGAILLDGTLTGT</sequence>
<dbReference type="EMBL" id="JBIMSP010000187">
    <property type="protein sequence ID" value="MFH5246123.1"/>
    <property type="molecule type" value="Genomic_DNA"/>
</dbReference>
<dbReference type="Proteomes" id="UP001609219">
    <property type="component" value="Unassembled WGS sequence"/>
</dbReference>
<comment type="caution">
    <text evidence="1">The sequence shown here is derived from an EMBL/GenBank/DDBJ whole genome shotgun (WGS) entry which is preliminary data.</text>
</comment>
<evidence type="ECO:0000313" key="4">
    <source>
        <dbReference type="Proteomes" id="UP001609219"/>
    </source>
</evidence>
<evidence type="ECO:0000313" key="3">
    <source>
        <dbReference type="Proteomes" id="UP001609176"/>
    </source>
</evidence>